<feature type="chain" id="PRO_5047336258" description="Lysozyme inhibitor LprI-like N-terminal domain-containing protein" evidence="1">
    <location>
        <begin position="27"/>
        <end position="224"/>
    </location>
</feature>
<gene>
    <name evidence="3" type="ORF">E9232_005897</name>
</gene>
<dbReference type="Proteomes" id="UP001262410">
    <property type="component" value="Unassembled WGS sequence"/>
</dbReference>
<protein>
    <recommendedName>
        <fullName evidence="2">Lysozyme inhibitor LprI-like N-terminal domain-containing protein</fullName>
    </recommendedName>
</protein>
<keyword evidence="4" id="KW-1185">Reference proteome</keyword>
<dbReference type="InterPro" id="IPR052755">
    <property type="entry name" value="Lysozyme_Inhibitor_LprI"/>
</dbReference>
<comment type="caution">
    <text evidence="3">The sequence shown here is derived from an EMBL/GenBank/DDBJ whole genome shotgun (WGS) entry which is preliminary data.</text>
</comment>
<dbReference type="PANTHER" id="PTHR37549">
    <property type="entry name" value="LIPOPROTEIN LPRI"/>
    <property type="match status" value="1"/>
</dbReference>
<evidence type="ECO:0000256" key="1">
    <source>
        <dbReference type="SAM" id="SignalP"/>
    </source>
</evidence>
<dbReference type="RefSeq" id="WP_309800248.1">
    <property type="nucleotide sequence ID" value="NZ_JAVDPW010000011.1"/>
</dbReference>
<dbReference type="InterPro" id="IPR009739">
    <property type="entry name" value="LprI-like_N"/>
</dbReference>
<accession>A0ABU1JXJ0</accession>
<evidence type="ECO:0000313" key="4">
    <source>
        <dbReference type="Proteomes" id="UP001262410"/>
    </source>
</evidence>
<feature type="signal peptide" evidence="1">
    <location>
        <begin position="1"/>
        <end position="26"/>
    </location>
</feature>
<keyword evidence="1" id="KW-0732">Signal</keyword>
<dbReference type="EMBL" id="JAVDPW010000011">
    <property type="protein sequence ID" value="MDR6293347.1"/>
    <property type="molecule type" value="Genomic_DNA"/>
</dbReference>
<dbReference type="Pfam" id="PF07007">
    <property type="entry name" value="LprI"/>
    <property type="match status" value="1"/>
</dbReference>
<sequence length="224" mass="23936">MDQMSICRIFGYALLILSAASSLGQAQEDPSFDCAKARTHVEKVLCSGGNSGMGWIDQTMADLYQAVHQAPGADAAALQASQRAWLVQRNHCSGSDEKVMNCLLDSYRARYVELSAPYDQHHLTGGYSNDRVGGFLDGVLFPDGSLSVSISSTGPSPAYDQCSVTFRAPLDGGKVHYVAPPDPDIPDSKCTVDLTVSGSEIRVVPTDCRESCGNGASFDGVYKR</sequence>
<feature type="domain" description="Lysozyme inhibitor LprI-like N-terminal" evidence="2">
    <location>
        <begin position="54"/>
        <end position="114"/>
    </location>
</feature>
<proteinExistence type="predicted"/>
<evidence type="ECO:0000259" key="2">
    <source>
        <dbReference type="Pfam" id="PF07007"/>
    </source>
</evidence>
<reference evidence="3 4" key="1">
    <citation type="submission" date="2023-07" db="EMBL/GenBank/DDBJ databases">
        <title>Sorghum-associated microbial communities from plants grown in Nebraska, USA.</title>
        <authorList>
            <person name="Schachtman D."/>
        </authorList>
    </citation>
    <scope>NUCLEOTIDE SEQUENCE [LARGE SCALE GENOMIC DNA]</scope>
    <source>
        <strain evidence="3 4">584</strain>
    </source>
</reference>
<organism evidence="3 4">
    <name type="scientific">Inquilinus ginsengisoli</name>
    <dbReference type="NCBI Taxonomy" id="363840"/>
    <lineage>
        <taxon>Bacteria</taxon>
        <taxon>Pseudomonadati</taxon>
        <taxon>Pseudomonadota</taxon>
        <taxon>Alphaproteobacteria</taxon>
        <taxon>Rhodospirillales</taxon>
        <taxon>Rhodospirillaceae</taxon>
        <taxon>Inquilinus</taxon>
    </lineage>
</organism>
<evidence type="ECO:0000313" key="3">
    <source>
        <dbReference type="EMBL" id="MDR6293347.1"/>
    </source>
</evidence>
<name>A0ABU1JXJ0_9PROT</name>
<dbReference type="PANTHER" id="PTHR37549:SF1">
    <property type="entry name" value="LIPOPROTEIN LPRI"/>
    <property type="match status" value="1"/>
</dbReference>